<evidence type="ECO:0000256" key="1">
    <source>
        <dbReference type="ARBA" id="ARBA00005194"/>
    </source>
</evidence>
<protein>
    <submittedName>
        <fullName evidence="10">SDR family oxidoreductase</fullName>
    </submittedName>
</protein>
<dbReference type="PRINTS" id="PR00081">
    <property type="entry name" value="GDHRDH"/>
</dbReference>
<keyword evidence="6" id="KW-0443">Lipid metabolism</keyword>
<reference evidence="10 11" key="1">
    <citation type="journal article" date="2024" name="Chem. Sci.">
        <title>Discovery of megapolipeptins by genome mining of a Burkholderiales bacteria collection.</title>
        <authorList>
            <person name="Paulo B.S."/>
            <person name="Recchia M.J.J."/>
            <person name="Lee S."/>
            <person name="Fergusson C.H."/>
            <person name="Romanowski S.B."/>
            <person name="Hernandez A."/>
            <person name="Krull N."/>
            <person name="Liu D.Y."/>
            <person name="Cavanagh H."/>
            <person name="Bos A."/>
            <person name="Gray C.A."/>
            <person name="Murphy B.T."/>
            <person name="Linington R.G."/>
            <person name="Eustaquio A.S."/>
        </authorList>
    </citation>
    <scope>NUCLEOTIDE SEQUENCE [LARGE SCALE GENOMIC DNA]</scope>
    <source>
        <strain evidence="10 11">RL17-350-BIC-A</strain>
    </source>
</reference>
<evidence type="ECO:0000256" key="6">
    <source>
        <dbReference type="ARBA" id="ARBA00023098"/>
    </source>
</evidence>
<dbReference type="PROSITE" id="PS00061">
    <property type="entry name" value="ADH_SHORT"/>
    <property type="match status" value="1"/>
</dbReference>
<organism evidence="10 11">
    <name type="scientific">Paraburkholderia dipogonis</name>
    <dbReference type="NCBI Taxonomy" id="1211383"/>
    <lineage>
        <taxon>Bacteria</taxon>
        <taxon>Pseudomonadati</taxon>
        <taxon>Pseudomonadota</taxon>
        <taxon>Betaproteobacteria</taxon>
        <taxon>Burkholderiales</taxon>
        <taxon>Burkholderiaceae</taxon>
        <taxon>Paraburkholderia</taxon>
    </lineage>
</organism>
<dbReference type="InterPro" id="IPR020904">
    <property type="entry name" value="Sc_DH/Rdtase_CS"/>
</dbReference>
<dbReference type="SMART" id="SM00822">
    <property type="entry name" value="PKS_KR"/>
    <property type="match status" value="1"/>
</dbReference>
<evidence type="ECO:0000256" key="8">
    <source>
        <dbReference type="RuleBase" id="RU000363"/>
    </source>
</evidence>
<evidence type="ECO:0000256" key="5">
    <source>
        <dbReference type="ARBA" id="ARBA00023002"/>
    </source>
</evidence>
<dbReference type="InterPro" id="IPR002347">
    <property type="entry name" value="SDR_fam"/>
</dbReference>
<dbReference type="RefSeq" id="WP_408176306.1">
    <property type="nucleotide sequence ID" value="NZ_JAQQEZ010000004.1"/>
</dbReference>
<dbReference type="PIRSF" id="PIRSF000126">
    <property type="entry name" value="11-beta-HSD1"/>
    <property type="match status" value="1"/>
</dbReference>
<keyword evidence="11" id="KW-1185">Reference proteome</keyword>
<evidence type="ECO:0000259" key="9">
    <source>
        <dbReference type="SMART" id="SM00822"/>
    </source>
</evidence>
<keyword evidence="7" id="KW-0275">Fatty acid biosynthesis</keyword>
<dbReference type="Proteomes" id="UP001629230">
    <property type="component" value="Unassembled WGS sequence"/>
</dbReference>
<dbReference type="PRINTS" id="PR00080">
    <property type="entry name" value="SDRFAMILY"/>
</dbReference>
<evidence type="ECO:0000313" key="11">
    <source>
        <dbReference type="Proteomes" id="UP001629230"/>
    </source>
</evidence>
<evidence type="ECO:0000256" key="7">
    <source>
        <dbReference type="ARBA" id="ARBA00023160"/>
    </source>
</evidence>
<comment type="caution">
    <text evidence="10">The sequence shown here is derived from an EMBL/GenBank/DDBJ whole genome shotgun (WGS) entry which is preliminary data.</text>
</comment>
<dbReference type="SUPFAM" id="SSF51735">
    <property type="entry name" value="NAD(P)-binding Rossmann-fold domains"/>
    <property type="match status" value="1"/>
</dbReference>
<comment type="pathway">
    <text evidence="1">Lipid metabolism; fatty acid biosynthesis.</text>
</comment>
<dbReference type="Pfam" id="PF00106">
    <property type="entry name" value="adh_short"/>
    <property type="match status" value="1"/>
</dbReference>
<dbReference type="InterPro" id="IPR036291">
    <property type="entry name" value="NAD(P)-bd_dom_sf"/>
</dbReference>
<proteinExistence type="inferred from homology"/>
<accession>A0ABW9AKZ7</accession>
<comment type="similarity">
    <text evidence="8">Belongs to the short-chain dehydrogenases/reductases (SDR) family.</text>
</comment>
<keyword evidence="4" id="KW-0521">NADP</keyword>
<evidence type="ECO:0000256" key="2">
    <source>
        <dbReference type="ARBA" id="ARBA00022516"/>
    </source>
</evidence>
<dbReference type="PANTHER" id="PTHR43086">
    <property type="entry name" value="VERY-LONG-CHAIN 3-OXOOACYL-COA REDUCTASE"/>
    <property type="match status" value="1"/>
</dbReference>
<dbReference type="PANTHER" id="PTHR43086:SF2">
    <property type="entry name" value="HYDROXYSTEROID DEHYDROGENASE-LIKE PROTEIN 1"/>
    <property type="match status" value="1"/>
</dbReference>
<keyword evidence="2" id="KW-0444">Lipid biosynthesis</keyword>
<evidence type="ECO:0000313" key="10">
    <source>
        <dbReference type="EMBL" id="MFM0000809.1"/>
    </source>
</evidence>
<name>A0ABW9AKZ7_9BURK</name>
<evidence type="ECO:0000256" key="4">
    <source>
        <dbReference type="ARBA" id="ARBA00022857"/>
    </source>
</evidence>
<keyword evidence="5" id="KW-0560">Oxidoreductase</keyword>
<dbReference type="Gene3D" id="3.40.50.720">
    <property type="entry name" value="NAD(P)-binding Rossmann-like Domain"/>
    <property type="match status" value="1"/>
</dbReference>
<sequence>MATQAGKGTALVTGASSGIGAVYADRLARRGYDLILVARDVERLNSLADRLKTETGRHVETIGADLTVKADVRRIEERLRADRGITMLVNNAGVGATASLIDSNVDELEKMIDLNVTALTRLTAAVVPGLVERGNGIVINISSIVALSPETLNGTYSGTKAYVLNLTQSLHHEVGGKGVQLQAVLPGATSTAFWDRAGLAVEHLPQQIVMTAEDMVDAALAGLDQGELVTIPSLPDAADWERFNSARQQLQPNLSHKLPAARYTSGAATA</sequence>
<evidence type="ECO:0000256" key="3">
    <source>
        <dbReference type="ARBA" id="ARBA00022832"/>
    </source>
</evidence>
<feature type="domain" description="Ketoreductase" evidence="9">
    <location>
        <begin position="8"/>
        <end position="150"/>
    </location>
</feature>
<keyword evidence="3" id="KW-0276">Fatty acid metabolism</keyword>
<dbReference type="EMBL" id="JAQQEZ010000004">
    <property type="protein sequence ID" value="MFM0000809.1"/>
    <property type="molecule type" value="Genomic_DNA"/>
</dbReference>
<gene>
    <name evidence="10" type="ORF">PQR57_07265</name>
</gene>
<dbReference type="InterPro" id="IPR057326">
    <property type="entry name" value="KR_dom"/>
</dbReference>